<feature type="compositionally biased region" description="Polar residues" evidence="4">
    <location>
        <begin position="41"/>
        <end position="53"/>
    </location>
</feature>
<comment type="similarity">
    <text evidence="3">Belongs to the GRAS family.</text>
</comment>
<dbReference type="InterPro" id="IPR005202">
    <property type="entry name" value="TF_GRAS"/>
</dbReference>
<evidence type="ECO:0000256" key="4">
    <source>
        <dbReference type="SAM" id="MobiDB-lite"/>
    </source>
</evidence>
<dbReference type="Proteomes" id="UP000015105">
    <property type="component" value="Chromosome 4D"/>
</dbReference>
<dbReference type="PANTHER" id="PTHR31636">
    <property type="entry name" value="OSJNBA0084A10.13 PROTEIN-RELATED"/>
    <property type="match status" value="1"/>
</dbReference>
<feature type="region of interest" description="Leucine repeat II (LRII)" evidence="3">
    <location>
        <begin position="431"/>
        <end position="463"/>
    </location>
</feature>
<feature type="region of interest" description="SAW" evidence="3">
    <location>
        <begin position="571"/>
        <end position="646"/>
    </location>
</feature>
<reference evidence="6" key="2">
    <citation type="journal article" date="2017" name="Nat. Plants">
        <title>The Aegilops tauschii genome reveals multiple impacts of transposons.</title>
        <authorList>
            <person name="Zhao G."/>
            <person name="Zou C."/>
            <person name="Li K."/>
            <person name="Wang K."/>
            <person name="Li T."/>
            <person name="Gao L."/>
            <person name="Zhang X."/>
            <person name="Wang H."/>
            <person name="Yang Z."/>
            <person name="Liu X."/>
            <person name="Jiang W."/>
            <person name="Mao L."/>
            <person name="Kong X."/>
            <person name="Jiao Y."/>
            <person name="Jia J."/>
        </authorList>
    </citation>
    <scope>NUCLEOTIDE SEQUENCE [LARGE SCALE GENOMIC DNA]</scope>
    <source>
        <strain evidence="6">cv. AL8/78</strain>
    </source>
</reference>
<dbReference type="EnsemblPlants" id="AET4Gv20288100.3">
    <property type="protein sequence ID" value="AET4Gv20288100.3"/>
    <property type="gene ID" value="AET4Gv20288100"/>
</dbReference>
<name>A0A453HSI2_AEGTS</name>
<reference evidence="5" key="5">
    <citation type="journal article" date="2021" name="G3 (Bethesda)">
        <title>Aegilops tauschii genome assembly Aet v5.0 features greater sequence contiguity and improved annotation.</title>
        <authorList>
            <person name="Wang L."/>
            <person name="Zhu T."/>
            <person name="Rodriguez J.C."/>
            <person name="Deal K.R."/>
            <person name="Dubcovsky J."/>
            <person name="McGuire P.E."/>
            <person name="Lux T."/>
            <person name="Spannagl M."/>
            <person name="Mayer K.F.X."/>
            <person name="Baldrich P."/>
            <person name="Meyers B.C."/>
            <person name="Huo N."/>
            <person name="Gu Y.Q."/>
            <person name="Zhou H."/>
            <person name="Devos K.M."/>
            <person name="Bennetzen J.L."/>
            <person name="Unver T."/>
            <person name="Budak H."/>
            <person name="Gulick P.J."/>
            <person name="Galiba G."/>
            <person name="Kalapos B."/>
            <person name="Nelson D.R."/>
            <person name="Li P."/>
            <person name="You F.M."/>
            <person name="Luo M.C."/>
            <person name="Dvorak J."/>
        </authorList>
    </citation>
    <scope>NUCLEOTIDE SEQUENCE [LARGE SCALE GENOMIC DNA]</scope>
    <source>
        <strain evidence="5">cv. AL8/78</strain>
    </source>
</reference>
<evidence type="ECO:0000256" key="3">
    <source>
        <dbReference type="PROSITE-ProRule" id="PRU01191"/>
    </source>
</evidence>
<comment type="caution">
    <text evidence="3">Lacks conserved residue(s) required for the propagation of feature annotation.</text>
</comment>
<dbReference type="Gramene" id="AET4Gv20288100.3">
    <property type="protein sequence ID" value="AET4Gv20288100.3"/>
    <property type="gene ID" value="AET4Gv20288100"/>
</dbReference>
<dbReference type="PROSITE" id="PS50985">
    <property type="entry name" value="GRAS"/>
    <property type="match status" value="1"/>
</dbReference>
<evidence type="ECO:0000256" key="1">
    <source>
        <dbReference type="ARBA" id="ARBA00023015"/>
    </source>
</evidence>
<evidence type="ECO:0000313" key="6">
    <source>
        <dbReference type="Proteomes" id="UP000015105"/>
    </source>
</evidence>
<keyword evidence="1" id="KW-0805">Transcription regulation</keyword>
<accession>A0A453HSI2</accession>
<keyword evidence="2" id="KW-0804">Transcription</keyword>
<keyword evidence="6" id="KW-1185">Reference proteome</keyword>
<reference evidence="6" key="1">
    <citation type="journal article" date="2014" name="Science">
        <title>Ancient hybridizations among the ancestral genomes of bread wheat.</title>
        <authorList>
            <consortium name="International Wheat Genome Sequencing Consortium,"/>
            <person name="Marcussen T."/>
            <person name="Sandve S.R."/>
            <person name="Heier L."/>
            <person name="Spannagl M."/>
            <person name="Pfeifer M."/>
            <person name="Jakobsen K.S."/>
            <person name="Wulff B.B."/>
            <person name="Steuernagel B."/>
            <person name="Mayer K.F."/>
            <person name="Olsen O.A."/>
        </authorList>
    </citation>
    <scope>NUCLEOTIDE SEQUENCE [LARGE SCALE GENOMIC DNA]</scope>
    <source>
        <strain evidence="6">cv. AL8/78</strain>
    </source>
</reference>
<feature type="region of interest" description="Disordered" evidence="4">
    <location>
        <begin position="23"/>
        <end position="53"/>
    </location>
</feature>
<evidence type="ECO:0000256" key="2">
    <source>
        <dbReference type="ARBA" id="ARBA00023163"/>
    </source>
</evidence>
<dbReference type="STRING" id="200361.A0A453HSI2"/>
<evidence type="ECO:0000313" key="5">
    <source>
        <dbReference type="EnsemblPlants" id="AET4Gv20288100.3"/>
    </source>
</evidence>
<sequence>FPLHHHQQATMPAMAAAQEEPLGLVKPAPPPPPPSIFLDQPSMTNGDSQSQQPQDDLALAYISRMLMEEDIIDKFFYQHPEHPTLLQAEQPFAEILSASGITTAGAHGSSALLPSQGNNTGIMASGFLSSEVRSQALILNGTVTAEEPSSGVTMGDLSSMAFFKGMEEANSFLPTVNVMVDARARKKRSGMDGETEACMGRSSKQIAVRVLAHDDSAEEDTALELDLLILNGYNMHSNETMKERGDQAAHQSICRKAPCVRHSARQKVVADLETLLIRCAEAVATNDRSNAGDLLKKIKQHSLPTGDARQRLAYYFAEGLEARLAGTGRQMYHSITMANHTSTVELFKSYHLCIAACCFLKVSLNFSNKNIYNAVAGRKKLHIVHYGVNDGFQWPDLLRWLADREGGPPEVRITGIISPQPGPCPAKQAKETKRRLSYCARQFGVPFKFHAIIAKLEAVHAEDLDIDPDEVLVVNNMFHFRTLMDESLTFDMENPRDLVLNTIKKMKPSMLIHAAVNGAYSSAFFMTRFRQALNNFTAQFDMMETTMMQNKEKRLLVERHIFARSVMNIIACEGPDRVERPQNYKEWHARNQRAGLRQLSLDPDIVKMLKDQVKKQYHKHFMIDEDQRWLLLGWKGRVLYALSTWVADDASGSQLE</sequence>
<dbReference type="Pfam" id="PF03514">
    <property type="entry name" value="GRAS"/>
    <property type="match status" value="1"/>
</dbReference>
<organism evidence="5 6">
    <name type="scientific">Aegilops tauschii subsp. strangulata</name>
    <name type="common">Goatgrass</name>
    <dbReference type="NCBI Taxonomy" id="200361"/>
    <lineage>
        <taxon>Eukaryota</taxon>
        <taxon>Viridiplantae</taxon>
        <taxon>Streptophyta</taxon>
        <taxon>Embryophyta</taxon>
        <taxon>Tracheophyta</taxon>
        <taxon>Spermatophyta</taxon>
        <taxon>Magnoliopsida</taxon>
        <taxon>Liliopsida</taxon>
        <taxon>Poales</taxon>
        <taxon>Poaceae</taxon>
        <taxon>BOP clade</taxon>
        <taxon>Pooideae</taxon>
        <taxon>Triticodae</taxon>
        <taxon>Triticeae</taxon>
        <taxon>Triticinae</taxon>
        <taxon>Aegilops</taxon>
    </lineage>
</organism>
<reference evidence="5" key="4">
    <citation type="submission" date="2019-03" db="UniProtKB">
        <authorList>
            <consortium name="EnsemblPlants"/>
        </authorList>
    </citation>
    <scope>IDENTIFICATION</scope>
</reference>
<proteinExistence type="inferred from homology"/>
<dbReference type="AlphaFoldDB" id="A0A453HSI2"/>
<reference evidence="5" key="3">
    <citation type="journal article" date="2017" name="Nature">
        <title>Genome sequence of the progenitor of the wheat D genome Aegilops tauschii.</title>
        <authorList>
            <person name="Luo M.C."/>
            <person name="Gu Y.Q."/>
            <person name="Puiu D."/>
            <person name="Wang H."/>
            <person name="Twardziok S.O."/>
            <person name="Deal K.R."/>
            <person name="Huo N."/>
            <person name="Zhu T."/>
            <person name="Wang L."/>
            <person name="Wang Y."/>
            <person name="McGuire P.E."/>
            <person name="Liu S."/>
            <person name="Long H."/>
            <person name="Ramasamy R.K."/>
            <person name="Rodriguez J.C."/>
            <person name="Van S.L."/>
            <person name="Yuan L."/>
            <person name="Wang Z."/>
            <person name="Xia Z."/>
            <person name="Xiao L."/>
            <person name="Anderson O.D."/>
            <person name="Ouyang S."/>
            <person name="Liang Y."/>
            <person name="Zimin A.V."/>
            <person name="Pertea G."/>
            <person name="Qi P."/>
            <person name="Bennetzen J.L."/>
            <person name="Dai X."/>
            <person name="Dawson M.W."/>
            <person name="Muller H.G."/>
            <person name="Kugler K."/>
            <person name="Rivarola-Duarte L."/>
            <person name="Spannagl M."/>
            <person name="Mayer K.F.X."/>
            <person name="Lu F.H."/>
            <person name="Bevan M.W."/>
            <person name="Leroy P."/>
            <person name="Li P."/>
            <person name="You F.M."/>
            <person name="Sun Q."/>
            <person name="Liu Z."/>
            <person name="Lyons E."/>
            <person name="Wicker T."/>
            <person name="Salzberg S.L."/>
            <person name="Devos K.M."/>
            <person name="Dvorak J."/>
        </authorList>
    </citation>
    <scope>NUCLEOTIDE SEQUENCE [LARGE SCALE GENOMIC DNA]</scope>
    <source>
        <strain evidence="5">cv. AL8/78</strain>
    </source>
</reference>
<protein>
    <submittedName>
        <fullName evidence="5">Uncharacterized protein</fullName>
    </submittedName>
</protein>
<feature type="region of interest" description="VHIID" evidence="3">
    <location>
        <begin position="350"/>
        <end position="415"/>
    </location>
</feature>